<accession>A0A175S1T3</accession>
<feature type="signal peptide" evidence="2">
    <location>
        <begin position="1"/>
        <end position="36"/>
    </location>
</feature>
<feature type="chain" id="PRO_5008042358" evidence="2">
    <location>
        <begin position="37"/>
        <end position="907"/>
    </location>
</feature>
<dbReference type="EMBL" id="LDQC01000002">
    <property type="protein sequence ID" value="KTR11745.1"/>
    <property type="molecule type" value="Genomic_DNA"/>
</dbReference>
<evidence type="ECO:0000256" key="1">
    <source>
        <dbReference type="SAM" id="MobiDB-lite"/>
    </source>
</evidence>
<proteinExistence type="predicted"/>
<reference evidence="3 4" key="1">
    <citation type="journal article" date="2016" name="Front. Microbiol.">
        <title>Genomic Resource of Rice Seed Associated Bacteria.</title>
        <authorList>
            <person name="Midha S."/>
            <person name="Bansal K."/>
            <person name="Sharma S."/>
            <person name="Kumar N."/>
            <person name="Patil P.P."/>
            <person name="Chaudhry V."/>
            <person name="Patil P.B."/>
        </authorList>
    </citation>
    <scope>NUCLEOTIDE SEQUENCE [LARGE SCALE GENOMIC DNA]</scope>
    <source>
        <strain evidence="3 4">NS184</strain>
    </source>
</reference>
<dbReference type="RefSeq" id="WP_058724228.1">
    <property type="nucleotide sequence ID" value="NZ_LDQC01000002.1"/>
</dbReference>
<comment type="caution">
    <text evidence="3">The sequence shown here is derived from an EMBL/GenBank/DDBJ whole genome shotgun (WGS) entry which is preliminary data.</text>
</comment>
<organism evidence="3 4">
    <name type="scientific">Curtobacterium luteum</name>
    <dbReference type="NCBI Taxonomy" id="33881"/>
    <lineage>
        <taxon>Bacteria</taxon>
        <taxon>Bacillati</taxon>
        <taxon>Actinomycetota</taxon>
        <taxon>Actinomycetes</taxon>
        <taxon>Micrococcales</taxon>
        <taxon>Microbacteriaceae</taxon>
        <taxon>Curtobacterium</taxon>
    </lineage>
</organism>
<dbReference type="GO" id="GO:0005975">
    <property type="term" value="P:carbohydrate metabolic process"/>
    <property type="evidence" value="ECO:0007669"/>
    <property type="project" value="UniProtKB-ARBA"/>
</dbReference>
<dbReference type="STRING" id="33881.NS184_00785"/>
<dbReference type="Gene3D" id="2.60.40.10">
    <property type="entry name" value="Immunoglobulins"/>
    <property type="match status" value="6"/>
</dbReference>
<evidence type="ECO:0000313" key="4">
    <source>
        <dbReference type="Proteomes" id="UP000078252"/>
    </source>
</evidence>
<evidence type="ECO:0000313" key="3">
    <source>
        <dbReference type="EMBL" id="KTR11745.1"/>
    </source>
</evidence>
<dbReference type="OrthoDB" id="5010996at2"/>
<protein>
    <submittedName>
        <fullName evidence="3">Uncharacterized protein</fullName>
    </submittedName>
</protein>
<dbReference type="PATRIC" id="fig|33881.3.peg.858"/>
<dbReference type="AlphaFoldDB" id="A0A175S1T3"/>
<feature type="compositionally biased region" description="Low complexity" evidence="1">
    <location>
        <begin position="358"/>
        <end position="369"/>
    </location>
</feature>
<evidence type="ECO:0000256" key="2">
    <source>
        <dbReference type="SAM" id="SignalP"/>
    </source>
</evidence>
<gene>
    <name evidence="3" type="ORF">NS184_00785</name>
</gene>
<feature type="region of interest" description="Disordered" evidence="1">
    <location>
        <begin position="355"/>
        <end position="375"/>
    </location>
</feature>
<dbReference type="Proteomes" id="UP000078252">
    <property type="component" value="Unassembled WGS sequence"/>
</dbReference>
<keyword evidence="2" id="KW-0732">Signal</keyword>
<dbReference type="InterPro" id="IPR013783">
    <property type="entry name" value="Ig-like_fold"/>
</dbReference>
<name>A0A175S1T3_9MICO</name>
<sequence>MPQLKKKRAAKDLGASALAVATIASGLSFGATTAHAVQVGEAETSGIFAKMFWNSDPTSANGRWNAVVNDGTLNGTPGGLNYIQRFPEGRRAAEAAALEMSVPTRTSWTQVQLKGTNYCLEARGVGHSNGYYFDTFGFFDCDPLTDAQRFRLDEADRIVVQSTRQWIMRTTNDNGDAVFLRGNDDEPNMEFEGPWAGRFLSASALFADDVAQRATVSGTGKPGASIAVKNGSTVVASTTTDTNGDYSVQVAAPNRGGVVDLTVEQTVDGSVEGAVDVALDYGNAVEITGPEDQSEIPGANTAITGTGEPGSMVQVFDNDGRNPITSTTVRGDGTWAGAANLSADEHTLEAKQLSKGANTTTSTVTVNPSDGSVPAPTAEVRFGAAVTDRATVTGEAQAGATVTIRDEDGDVVGTPQVVDGRYSQVVNSPGAGVHSFFVTQQVDSTVSEPVEATGDFGAAVAVTALPAQSTPGDVTVAGTGENGRTVTVRAGSQTRTATVANGRWSVELELAPSNTAVQVSVSQTAQGNTVTTGTTSTTPNGAITARPVEIVEPSSHEYTPMAETVLSGTATPYATVKIETIRGTQIREVKADKNGNWSFRRAYGPSNVYTFIATQTRFDGTTSRSAEFIMSPVGAFRALAVTSHTDGGTYTRGENTFRGTATPDAMVRITNQWGRQVASAQANVNGAWSATGNLGPTADYTLTFTQTAPNGQQDSVQLALSPELAAYEDAALTSPTNNSTYRPGAVTFTGTGSEGTEIVAKNQWGTMIGAATVGANGQWAFERNLGPTADYQITFTAKRGTDGNTFSVNVNSPEAAPLVITSPNAGDTYTPLEQVTFTGTASPFAEIDVKTKRGTQIATATANDKGEWSFRRAFGPTSVYELVFTQTDVYGDTQPGAEFDYAPNPTK</sequence>